<feature type="transmembrane region" description="Helical" evidence="3">
    <location>
        <begin position="110"/>
        <end position="130"/>
    </location>
</feature>
<evidence type="ECO:0008006" key="6">
    <source>
        <dbReference type="Google" id="ProtNLM"/>
    </source>
</evidence>
<sequence>MQKIKNNLSKLLNDESVCFDQSYSFILFVRMLQFLQYLAITLQEINNNGQKKDGHFSIFFQILKLSILDIDLLPDYIGYITTFFNFIVFLLFMLQIVYLKRTLRNLMKILNGYLALLPQIMCFIFVSSTFRSFLLNSKTHIVIYIWAIFDVSLIFSLSLMSCILFRNINFNQSTYTRDQSIMKIVSQIFQFATQILYFYHDQEEILILKQLSALMWIGLEQIDIYLYMPYSLYDSKLIFTLNQIKFGCNLINLILNNLSLIIETTYSQYIYYFIFSSICFYLGETCYQRLFYAKGLDTFTKSSEKDQHLQIKVLRQFQVQAESQLTQTEQLLQIGMVNQHIIHCGRKCQSLDSSDVIRCIVNYQVQTKEDEHLFLFKVRYLGFQNKQYSQSLARLKHYQIKYKPELSWYFNLIQIDISNKLRQEIMKQQQSQKVFTQDTQSANLTSENLVHLDIQSDKLILNLRKTLSAKLDIWRKQLKGFKTIRQLQLELIKLADELEKLRRKFKLIINRDVYEVNISQINNLYHLRMLSLYYSIIMNDQLHSFLCEKQYYLIYCYEQTLQQDQLNSIALVHDKVAIVTVSLVKSLGTILNSNKQQLGQIFNYKKVEEFQNIFHLNQLMPDFIASKHNQMLSNFLIKGDSPFFQEFRMIFGKSRENFIFPLQLKLANDFSYEDDYVIKGIFFSGGKRYDYILFDQNGRVLGITKQIYYDLFTDREESQMDLKSLYGFCFLYYFIPDLFEIAKKCYQRQKDQSENVNLQEDVIFVTQTDIKEFHENFQQQLKYHLRDLYCIWNLKKKQSLSNRQSTTSNTKEMNQSIEINLLNEEYAKFASEFVNQNITQQKTCFLRFTLYYQKGNTDGFFIMQISDYRKHDLGEIATELFAQQDVDSTMKKSTLRHLKDFIVSKRRYGDQRALQSVFTKRKMYSKQLVSMNQSEILMTQQLSSTNFTPKACFIKPEIALNSEMESVQEVRNSSSEESQFLDEFMSEEESKKQNQRREKKIKSFSKTNNFSDPEQNPNKSQNSSSLSKVSNNQSYFFQIVFKQKSQLPKNILILWCIVYSINLISIGGFGFTNYHLVTNYHESQLLAQQFMGPLRFNRYFCKTLSLSWIFILNDYDILNNSQYSISQSLYQTSLLNQFVFANLTQLYPIFIQMESDGTLSNITLKYSADNFEQVEFTRLLYFMEEVVHYLVQINTYDYSNYKEYIDRQYIDKMFLIEQNLPEIIDIDSNLLIQLKENSTSLQQFESTIFVIEHLIHTAIIFLIMLVQLIQWNNIEQQNRNLALLVGRIKDSEIETEILRAHTVYIALSVQGGENSWKRFNYYNFGFQQDVTYYQPKEKITISQKLQLMQTSQKNTRNFQTKINLFSHLLKILVFVSIYQIYLWGGYAIFNDQQNRLLPLSNLLNDFALFSSKLDNLASAALIIKTKPILFEKLKSLNIYQETELIDEGKILQLFDEFYADINLSFVKLYENIIKDLSLEYSQEEVQGLLSSDICIYLSDYLPFCQLKATQNTAEFIQKYGNYVDQDDNSEYFAHGILTLVTTIQQFYQQNFAIEISNGQYVNNTQEINQLINSSEFNAIVLSHFRDTYYCFIRFLELVDGNIALIKEKHLDVLLLYYDIIIVVYLIFFHIFYSFWINRNVKEMRNIKLALIAIPHFQLTSDPVINILKRYQ</sequence>
<proteinExistence type="predicted"/>
<feature type="transmembrane region" description="Helical" evidence="3">
    <location>
        <begin position="269"/>
        <end position="287"/>
    </location>
</feature>
<protein>
    <recommendedName>
        <fullName evidence="6">Transmembrane protein</fullName>
    </recommendedName>
</protein>
<keyword evidence="3" id="KW-0812">Transmembrane</keyword>
<evidence type="ECO:0000256" key="3">
    <source>
        <dbReference type="SAM" id="Phobius"/>
    </source>
</evidence>
<keyword evidence="5" id="KW-1185">Reference proteome</keyword>
<dbReference type="EMBL" id="CAJJDP010000011">
    <property type="protein sequence ID" value="CAD8141103.1"/>
    <property type="molecule type" value="Genomic_DNA"/>
</dbReference>
<reference evidence="4" key="1">
    <citation type="submission" date="2021-01" db="EMBL/GenBank/DDBJ databases">
        <authorList>
            <consortium name="Genoscope - CEA"/>
            <person name="William W."/>
        </authorList>
    </citation>
    <scope>NUCLEOTIDE SEQUENCE</scope>
</reference>
<organism evidence="4 5">
    <name type="scientific">Paramecium octaurelia</name>
    <dbReference type="NCBI Taxonomy" id="43137"/>
    <lineage>
        <taxon>Eukaryota</taxon>
        <taxon>Sar</taxon>
        <taxon>Alveolata</taxon>
        <taxon>Ciliophora</taxon>
        <taxon>Intramacronucleata</taxon>
        <taxon>Oligohymenophorea</taxon>
        <taxon>Peniculida</taxon>
        <taxon>Parameciidae</taxon>
        <taxon>Paramecium</taxon>
    </lineage>
</organism>
<evidence type="ECO:0000256" key="1">
    <source>
        <dbReference type="SAM" id="Coils"/>
    </source>
</evidence>
<feature type="transmembrane region" description="Helical" evidence="3">
    <location>
        <begin position="142"/>
        <end position="168"/>
    </location>
</feature>
<gene>
    <name evidence="4" type="ORF">POCTA_138.1.T0120243</name>
</gene>
<keyword evidence="1" id="KW-0175">Coiled coil</keyword>
<dbReference type="OMA" id="DICIYLS"/>
<feature type="transmembrane region" description="Helical" evidence="3">
    <location>
        <begin position="1248"/>
        <end position="1269"/>
    </location>
</feature>
<accession>A0A8S1SKX6</accession>
<comment type="caution">
    <text evidence="4">The sequence shown here is derived from an EMBL/GenBank/DDBJ whole genome shotgun (WGS) entry which is preliminary data.</text>
</comment>
<feature type="compositionally biased region" description="Polar residues" evidence="2">
    <location>
        <begin position="1004"/>
        <end position="1014"/>
    </location>
</feature>
<feature type="transmembrane region" description="Helical" evidence="3">
    <location>
        <begin position="1368"/>
        <end position="1389"/>
    </location>
</feature>
<keyword evidence="3" id="KW-1133">Transmembrane helix</keyword>
<dbReference type="PANTHER" id="PTHR31600">
    <property type="entry name" value="TINY MACROCYSTS PROTEIN B-RELATED"/>
    <property type="match status" value="1"/>
</dbReference>
<evidence type="ECO:0000313" key="4">
    <source>
        <dbReference type="EMBL" id="CAD8141103.1"/>
    </source>
</evidence>
<name>A0A8S1SKX6_PAROT</name>
<evidence type="ECO:0000256" key="2">
    <source>
        <dbReference type="SAM" id="MobiDB-lite"/>
    </source>
</evidence>
<keyword evidence="3" id="KW-0472">Membrane</keyword>
<dbReference type="PANTHER" id="PTHR31600:SF2">
    <property type="entry name" value="GAMETE ENRICHED GENE 10 PROTEIN-RELATED"/>
    <property type="match status" value="1"/>
</dbReference>
<dbReference type="OrthoDB" id="294856at2759"/>
<dbReference type="Proteomes" id="UP000683925">
    <property type="component" value="Unassembled WGS sequence"/>
</dbReference>
<feature type="transmembrane region" description="Helical" evidence="3">
    <location>
        <begin position="76"/>
        <end position="98"/>
    </location>
</feature>
<evidence type="ECO:0000313" key="5">
    <source>
        <dbReference type="Proteomes" id="UP000683925"/>
    </source>
</evidence>
<feature type="compositionally biased region" description="Low complexity" evidence="2">
    <location>
        <begin position="1015"/>
        <end position="1027"/>
    </location>
</feature>
<feature type="region of interest" description="Disordered" evidence="2">
    <location>
        <begin position="981"/>
        <end position="1027"/>
    </location>
</feature>
<feature type="transmembrane region" description="Helical" evidence="3">
    <location>
        <begin position="1614"/>
        <end position="1635"/>
    </location>
</feature>
<feature type="coiled-coil region" evidence="1">
    <location>
        <begin position="484"/>
        <end position="511"/>
    </location>
</feature>
<dbReference type="InterPro" id="IPR052994">
    <property type="entry name" value="Tiny_macrocysts_regulators"/>
</dbReference>